<proteinExistence type="predicted"/>
<dbReference type="GO" id="GO:0022857">
    <property type="term" value="F:transmembrane transporter activity"/>
    <property type="evidence" value="ECO:0007669"/>
    <property type="project" value="InterPro"/>
</dbReference>
<dbReference type="OrthoDB" id="2985014at2759"/>
<evidence type="ECO:0000256" key="1">
    <source>
        <dbReference type="ARBA" id="ARBA00004141"/>
    </source>
</evidence>
<keyword evidence="3 6" id="KW-0812">Transmembrane</keyword>
<protein>
    <submittedName>
        <fullName evidence="7">MFS general substrate transporter</fullName>
    </submittedName>
</protein>
<evidence type="ECO:0000256" key="2">
    <source>
        <dbReference type="ARBA" id="ARBA00022448"/>
    </source>
</evidence>
<evidence type="ECO:0000313" key="8">
    <source>
        <dbReference type="Proteomes" id="UP000000707"/>
    </source>
</evidence>
<dbReference type="InterPro" id="IPR011701">
    <property type="entry name" value="MFS"/>
</dbReference>
<dbReference type="Proteomes" id="UP000000707">
    <property type="component" value="Unassembled WGS sequence"/>
</dbReference>
<evidence type="ECO:0000256" key="3">
    <source>
        <dbReference type="ARBA" id="ARBA00022692"/>
    </source>
</evidence>
<evidence type="ECO:0000256" key="4">
    <source>
        <dbReference type="ARBA" id="ARBA00022989"/>
    </source>
</evidence>
<comment type="subcellular location">
    <subcellularLocation>
        <location evidence="1">Membrane</location>
        <topology evidence="1">Multi-pass membrane protein</topology>
    </subcellularLocation>
</comment>
<dbReference type="Pfam" id="PF07690">
    <property type="entry name" value="MFS_1"/>
    <property type="match status" value="1"/>
</dbReference>
<dbReference type="FunFam" id="1.20.1250.20:FF:000068">
    <property type="entry name" value="MFS general substrate transporter"/>
    <property type="match status" value="1"/>
</dbReference>
<dbReference type="GO" id="GO:0005886">
    <property type="term" value="C:plasma membrane"/>
    <property type="evidence" value="ECO:0007669"/>
    <property type="project" value="TreeGrafter"/>
</dbReference>
<dbReference type="SUPFAM" id="SSF103473">
    <property type="entry name" value="MFS general substrate transporter"/>
    <property type="match status" value="1"/>
</dbReference>
<organism evidence="8">
    <name type="scientific">Candida tenuis (strain ATCC 10573 / BCRC 21748 / CBS 615 / JCM 9827 / NBRC 10315 / NRRL Y-1498 / VKM Y-70)</name>
    <name type="common">Yeast</name>
    <name type="synonym">Yamadazyma tenuis</name>
    <dbReference type="NCBI Taxonomy" id="590646"/>
    <lineage>
        <taxon>Eukaryota</taxon>
        <taxon>Fungi</taxon>
        <taxon>Dikarya</taxon>
        <taxon>Ascomycota</taxon>
        <taxon>Saccharomycotina</taxon>
        <taxon>Pichiomycetes</taxon>
        <taxon>Debaryomycetaceae</taxon>
        <taxon>Yamadazyma</taxon>
    </lineage>
</organism>
<feature type="transmembrane region" description="Helical" evidence="6">
    <location>
        <begin position="222"/>
        <end position="247"/>
    </location>
</feature>
<dbReference type="AlphaFoldDB" id="G3BE34"/>
<dbReference type="HOGENOM" id="CLU_001265_0_3_1"/>
<feature type="transmembrane region" description="Helical" evidence="6">
    <location>
        <begin position="196"/>
        <end position="216"/>
    </location>
</feature>
<reference evidence="7 8" key="1">
    <citation type="journal article" date="2011" name="Proc. Natl. Acad. Sci. U.S.A.">
        <title>Comparative genomics of xylose-fermenting fungi for enhanced biofuel production.</title>
        <authorList>
            <person name="Wohlbach D.J."/>
            <person name="Kuo A."/>
            <person name="Sato T.K."/>
            <person name="Potts K.M."/>
            <person name="Salamov A.A."/>
            <person name="LaButti K.M."/>
            <person name="Sun H."/>
            <person name="Clum A."/>
            <person name="Pangilinan J.L."/>
            <person name="Lindquist E.A."/>
            <person name="Lucas S."/>
            <person name="Lapidus A."/>
            <person name="Jin M."/>
            <person name="Gunawan C."/>
            <person name="Balan V."/>
            <person name="Dale B.E."/>
            <person name="Jeffries T.W."/>
            <person name="Zinkel R."/>
            <person name="Barry K.W."/>
            <person name="Grigoriev I.V."/>
            <person name="Gasch A.P."/>
        </authorList>
    </citation>
    <scope>NUCLEOTIDE SEQUENCE [LARGE SCALE GENOMIC DNA]</scope>
    <source>
        <strain evidence="8">ATCC 10573 / BCRC 21748 / CBS 615 / JCM 9827 / NBRC 10315 / NRRL Y-1498 / VKM Y-70</strain>
    </source>
</reference>
<feature type="transmembrane region" description="Helical" evidence="6">
    <location>
        <begin position="259"/>
        <end position="278"/>
    </location>
</feature>
<accession>G3BE34</accession>
<feature type="transmembrane region" description="Helical" evidence="6">
    <location>
        <begin position="60"/>
        <end position="83"/>
    </location>
</feature>
<dbReference type="Gene3D" id="1.20.1250.20">
    <property type="entry name" value="MFS general substrate transporter like domains"/>
    <property type="match status" value="2"/>
</dbReference>
<feature type="transmembrane region" description="Helical" evidence="6">
    <location>
        <begin position="172"/>
        <end position="189"/>
    </location>
</feature>
<keyword evidence="5 6" id="KW-0472">Membrane</keyword>
<evidence type="ECO:0000256" key="6">
    <source>
        <dbReference type="SAM" id="Phobius"/>
    </source>
</evidence>
<keyword evidence="2" id="KW-0813">Transport</keyword>
<feature type="transmembrane region" description="Helical" evidence="6">
    <location>
        <begin position="27"/>
        <end position="48"/>
    </location>
</feature>
<gene>
    <name evidence="7" type="ORF">CANTEDRAFT_116497</name>
</gene>
<keyword evidence="8" id="KW-1185">Reference proteome</keyword>
<dbReference type="PANTHER" id="PTHR43791:SF46">
    <property type="entry name" value="MAJOR FACILITATOR SUPERFAMILY (MFS) PROFILE DOMAIN-CONTAINING PROTEIN-RELATED"/>
    <property type="match status" value="1"/>
</dbReference>
<keyword evidence="4 6" id="KW-1133">Transmembrane helix</keyword>
<feature type="transmembrane region" description="Helical" evidence="6">
    <location>
        <begin position="284"/>
        <end position="309"/>
    </location>
</feature>
<dbReference type="InterPro" id="IPR036259">
    <property type="entry name" value="MFS_trans_sf"/>
</dbReference>
<evidence type="ECO:0000313" key="7">
    <source>
        <dbReference type="EMBL" id="EGV60447.1"/>
    </source>
</evidence>
<sequence length="348" mass="38466">MTEAATFPGLFYILSSFYANFEAQRRFSIFFSCTCLAGGASGAIAYKINDLNGVHGLVSWRWIFIVEGAFTAGLAFVLFLIVADFPEDARFLKANEKTFLKKKLAIYSGAESGYEITNKVSDVVKCFKDYLIWLPALAYFGFIIPSYGYAYFSATIIKEMGYTAVSANQHSVYPWLAAFGFSVIIAFTSDHLRIRLPFVILCLVVAITGLAMVLGATDYPKVRYGGCFLIASGLYSGMPVLVCWNSVNFGGHLRKSVGTAWQIGFGNIGGIIATFIFLTKDAPVYRSGMAVCISSACFAIICSTAYFFAVRRLNSIKQTDTYVEKFNALSERDQILAGDKNPNFRYLY</sequence>
<evidence type="ECO:0000256" key="5">
    <source>
        <dbReference type="ARBA" id="ARBA00023136"/>
    </source>
</evidence>
<feature type="transmembrane region" description="Helical" evidence="6">
    <location>
        <begin position="130"/>
        <end position="152"/>
    </location>
</feature>
<name>G3BE34_CANTC</name>
<dbReference type="EMBL" id="GL996528">
    <property type="protein sequence ID" value="EGV60447.1"/>
    <property type="molecule type" value="Genomic_DNA"/>
</dbReference>
<dbReference type="PANTHER" id="PTHR43791">
    <property type="entry name" value="PERMEASE-RELATED"/>
    <property type="match status" value="1"/>
</dbReference>